<accession>A0ABT3T6X5</accession>
<evidence type="ECO:0000313" key="4">
    <source>
        <dbReference type="EMBL" id="MCX2977237.1"/>
    </source>
</evidence>
<evidence type="ECO:0000256" key="1">
    <source>
        <dbReference type="ARBA" id="ARBA00010333"/>
    </source>
</evidence>
<proteinExistence type="inferred from homology"/>
<keyword evidence="2" id="KW-0732">Signal</keyword>
<dbReference type="SUPFAM" id="SSF53850">
    <property type="entry name" value="Periplasmic binding protein-like II"/>
    <property type="match status" value="1"/>
</dbReference>
<evidence type="ECO:0000313" key="5">
    <source>
        <dbReference type="Proteomes" id="UP001143304"/>
    </source>
</evidence>
<protein>
    <submittedName>
        <fullName evidence="4">Transporter substrate-binding domain-containing protein</fullName>
    </submittedName>
</protein>
<dbReference type="SMART" id="SM00062">
    <property type="entry name" value="PBPb"/>
    <property type="match status" value="1"/>
</dbReference>
<dbReference type="PANTHER" id="PTHR35936:SF25">
    <property type="entry name" value="ABC TRANSPORTER SUBSTRATE-BINDING PROTEIN"/>
    <property type="match status" value="1"/>
</dbReference>
<gene>
    <name evidence="4" type="ORF">EYC82_07705</name>
</gene>
<reference evidence="4" key="1">
    <citation type="submission" date="2019-02" db="EMBL/GenBank/DDBJ databases">
        <authorList>
            <person name="Li S.-H."/>
        </authorList>
    </citation>
    <scope>NUCLEOTIDE SEQUENCE</scope>
    <source>
        <strain evidence="4">IMCC11814</strain>
    </source>
</reference>
<dbReference type="Gene3D" id="3.40.190.10">
    <property type="entry name" value="Periplasmic binding protein-like II"/>
    <property type="match status" value="2"/>
</dbReference>
<keyword evidence="5" id="KW-1185">Reference proteome</keyword>
<dbReference type="EMBL" id="SHNO01000001">
    <property type="protein sequence ID" value="MCX2977237.1"/>
    <property type="molecule type" value="Genomic_DNA"/>
</dbReference>
<feature type="domain" description="Solute-binding protein family 3/N-terminal" evidence="3">
    <location>
        <begin position="30"/>
        <end position="250"/>
    </location>
</feature>
<comment type="caution">
    <text evidence="4">The sequence shown here is derived from an EMBL/GenBank/DDBJ whole genome shotgun (WGS) entry which is preliminary data.</text>
</comment>
<evidence type="ECO:0000256" key="2">
    <source>
        <dbReference type="ARBA" id="ARBA00022729"/>
    </source>
</evidence>
<dbReference type="Proteomes" id="UP001143304">
    <property type="component" value="Unassembled WGS sequence"/>
</dbReference>
<evidence type="ECO:0000259" key="3">
    <source>
        <dbReference type="SMART" id="SM00062"/>
    </source>
</evidence>
<comment type="similarity">
    <text evidence="1">Belongs to the bacterial solute-binding protein 3 family.</text>
</comment>
<dbReference type="RefSeq" id="WP_279248967.1">
    <property type="nucleotide sequence ID" value="NZ_SHNO01000001.1"/>
</dbReference>
<organism evidence="4 5">
    <name type="scientific">Candidatus Marimicrobium litorale</name>
    <dbReference type="NCBI Taxonomy" id="2518991"/>
    <lineage>
        <taxon>Bacteria</taxon>
        <taxon>Pseudomonadati</taxon>
        <taxon>Pseudomonadota</taxon>
        <taxon>Gammaproteobacteria</taxon>
        <taxon>Cellvibrionales</taxon>
        <taxon>Halieaceae</taxon>
        <taxon>Marimicrobium</taxon>
    </lineage>
</organism>
<dbReference type="InterPro" id="IPR001638">
    <property type="entry name" value="Solute-binding_3/MltF_N"/>
</dbReference>
<name>A0ABT3T6X5_9GAMM</name>
<dbReference type="PANTHER" id="PTHR35936">
    <property type="entry name" value="MEMBRANE-BOUND LYTIC MUREIN TRANSGLYCOSYLASE F"/>
    <property type="match status" value="1"/>
</dbReference>
<dbReference type="Pfam" id="PF00497">
    <property type="entry name" value="SBP_bac_3"/>
    <property type="match status" value="1"/>
</dbReference>
<sequence>MFKYSVSRYVSVFVFILIFAGSVRAEQDIRLLANTSPPYAGAGLPDQGLALELVRHIFTRTDYTPEITIENWSRAVEGARIGVYDALASVWYSPEREQDLLFSKPYLESDLILLKLRSNRRAYTSLDELAGGRLGVRRDYAYGVDFDGIPNLVQVEEDLLVSNLLNLLAGKVDFVIADQRTATMQLHELLNDKINQVQVMGIALPAVKRHIAAARAWPGHEAMIAAFDRALVSTQNDGSLQSIITKWNERYADVK</sequence>